<sequence length="106" mass="11800">MTYPNGPQQGPQQHNIASYGGNVFANQGKKMTVRQDNRTIIHARMRTFTGWAALVMIAADVAFFVYGASAYTGNEGSSADLVRAVTYLVMLAVTISLVRRWFRQRL</sequence>
<evidence type="ECO:0000313" key="2">
    <source>
        <dbReference type="EMBL" id="GHH30260.1"/>
    </source>
</evidence>
<proteinExistence type="predicted"/>
<feature type="transmembrane region" description="Helical" evidence="1">
    <location>
        <begin position="81"/>
        <end position="102"/>
    </location>
</feature>
<dbReference type="EMBL" id="BNAR01000001">
    <property type="protein sequence ID" value="GHH30260.1"/>
    <property type="molecule type" value="Genomic_DNA"/>
</dbReference>
<keyword evidence="1" id="KW-1133">Transmembrane helix</keyword>
<dbReference type="RefSeq" id="WP_191295993.1">
    <property type="nucleotide sequence ID" value="NZ_BNAR01000001.1"/>
</dbReference>
<keyword evidence="1" id="KW-0812">Transmembrane</keyword>
<dbReference type="Proteomes" id="UP000605568">
    <property type="component" value="Unassembled WGS sequence"/>
</dbReference>
<evidence type="ECO:0000313" key="3">
    <source>
        <dbReference type="Proteomes" id="UP000605568"/>
    </source>
</evidence>
<keyword evidence="1" id="KW-0472">Membrane</keyword>
<feature type="transmembrane region" description="Helical" evidence="1">
    <location>
        <begin position="48"/>
        <end position="69"/>
    </location>
</feature>
<organism evidence="2 3">
    <name type="scientific">Lentzea cavernae</name>
    <dbReference type="NCBI Taxonomy" id="2020703"/>
    <lineage>
        <taxon>Bacteria</taxon>
        <taxon>Bacillati</taxon>
        <taxon>Actinomycetota</taxon>
        <taxon>Actinomycetes</taxon>
        <taxon>Pseudonocardiales</taxon>
        <taxon>Pseudonocardiaceae</taxon>
        <taxon>Lentzea</taxon>
    </lineage>
</organism>
<keyword evidence="3" id="KW-1185">Reference proteome</keyword>
<reference evidence="3" key="1">
    <citation type="journal article" date="2019" name="Int. J. Syst. Evol. Microbiol.">
        <title>The Global Catalogue of Microorganisms (GCM) 10K type strain sequencing project: providing services to taxonomists for standard genome sequencing and annotation.</title>
        <authorList>
            <consortium name="The Broad Institute Genomics Platform"/>
            <consortium name="The Broad Institute Genome Sequencing Center for Infectious Disease"/>
            <person name="Wu L."/>
            <person name="Ma J."/>
        </authorList>
    </citation>
    <scope>NUCLEOTIDE SEQUENCE [LARGE SCALE GENOMIC DNA]</scope>
    <source>
        <strain evidence="3">CGMCC 4.7367</strain>
    </source>
</reference>
<accession>A0ABQ3M2K5</accession>
<name>A0ABQ3M2K5_9PSEU</name>
<comment type="caution">
    <text evidence="2">The sequence shown here is derived from an EMBL/GenBank/DDBJ whole genome shotgun (WGS) entry which is preliminary data.</text>
</comment>
<protein>
    <submittedName>
        <fullName evidence="2">Uncharacterized protein</fullName>
    </submittedName>
</protein>
<gene>
    <name evidence="2" type="ORF">GCM10017774_07610</name>
</gene>
<evidence type="ECO:0000256" key="1">
    <source>
        <dbReference type="SAM" id="Phobius"/>
    </source>
</evidence>